<protein>
    <submittedName>
        <fullName evidence="1">Uncharacterized protein</fullName>
    </submittedName>
</protein>
<dbReference type="RefSeq" id="YP_009227170.1">
    <property type="nucleotide sequence ID" value="NC_010191.2"/>
</dbReference>
<dbReference type="OrthoDB" id="2150at10239"/>
<gene>
    <name evidence="1" type="ORF">OtV5_126c</name>
</gene>
<accession>A0A120HTH6</accession>
<organism evidence="1 2">
    <name type="scientific">Ostreococcus tauri virus OtV5</name>
    <dbReference type="NCBI Taxonomy" id="1785753"/>
    <lineage>
        <taxon>Viruses</taxon>
        <taxon>Varidnaviria</taxon>
        <taxon>Bamfordvirae</taxon>
        <taxon>Nucleocytoviricota</taxon>
        <taxon>Megaviricetes</taxon>
        <taxon>Algavirales</taxon>
        <taxon>Phycodnaviridae</taxon>
        <taxon>Prasinovirus</taxon>
        <taxon>Prasinovirus ostreotauri</taxon>
    </lineage>
</organism>
<dbReference type="GeneID" id="26799373"/>
<evidence type="ECO:0000313" key="2">
    <source>
        <dbReference type="Proteomes" id="UP000203890"/>
    </source>
</evidence>
<dbReference type="Proteomes" id="UP000203890">
    <property type="component" value="Segment"/>
</dbReference>
<reference evidence="1 2" key="1">
    <citation type="journal article" date="2008" name="PLoS ONE">
        <title>Life-cycle and genome of OtV5, a large DNA virus of the pelagic marine unicellular green alga Ostreococcus tauri.</title>
        <authorList>
            <person name="Derelle E."/>
            <person name="Ferraz C."/>
            <person name="Escande M.L."/>
            <person name="Eychenie S."/>
            <person name="Cooke R."/>
            <person name="Piganeau G."/>
            <person name="Desdevises Y."/>
            <person name="Bellec L."/>
            <person name="Moreau H."/>
            <person name="Grimsley N."/>
        </authorList>
    </citation>
    <scope>NUCLEOTIDE SEQUENCE [LARGE SCALE GENOMIC DNA]</scope>
    <source>
        <strain evidence="1 2">OtV5</strain>
    </source>
</reference>
<name>A0A120HTH6_9PHYC</name>
<proteinExistence type="predicted"/>
<evidence type="ECO:0000313" key="1">
    <source>
        <dbReference type="EMBL" id="AMA76497.1"/>
    </source>
</evidence>
<dbReference type="KEGG" id="vg:26799373"/>
<sequence>MDTEIYSEAVINRFMKKNLFFNDPLLEKYYETDNLTAFRKRVHRVHGKESFEKMVYAVVTDSVRDIILRTAAELSEFLKPMGDLVVSGGEAFNMYLDRADRLVTSDIDTKFIPIIPYDDKYFGKLQAIKLLLWNKLGEISRRINTKIKERLSRKTKVGRFLGLGFSEKGPYVTRRYLLIKKKKSQPGGDPGKGDIFIDVELFALDLNLRYFSIEKGRITQEVLGGMLDIPFMRPKEFGYEAIQSKKQGVTYKNKETGAIVHDKRLYVAGKRFLLDDVYLMQKLGLRPEKKEKDRQRMYKLARMITKGANISATDSINTIYNRTHNKIKSVRFVTRRKGNVNMSLAAKVDPMRYSAFTTKPREDRLSKQLVYGVKGSVPNLNIPGYTKTHGNQRFNLNKQVWVKNTSKSYVKNEFNYRPTTGKGIPNKIDFTKLLYGYKPARDKWVPPPIIKKAAMIPFVGLKN</sequence>
<dbReference type="EMBL" id="EU304328">
    <property type="protein sequence ID" value="AMA76497.1"/>
    <property type="molecule type" value="Genomic_DNA"/>
</dbReference>
<keyword evidence="2" id="KW-1185">Reference proteome</keyword>